<dbReference type="EMBL" id="BIXY01000123">
    <property type="protein sequence ID" value="GCF11569.1"/>
    <property type="molecule type" value="Genomic_DNA"/>
</dbReference>
<dbReference type="GO" id="GO:0003700">
    <property type="term" value="F:DNA-binding transcription factor activity"/>
    <property type="evidence" value="ECO:0007669"/>
    <property type="project" value="TreeGrafter"/>
</dbReference>
<dbReference type="AlphaFoldDB" id="A0A5A5TKI9"/>
<dbReference type="InterPro" id="IPR028082">
    <property type="entry name" value="Peripla_BP_I"/>
</dbReference>
<evidence type="ECO:0000259" key="4">
    <source>
        <dbReference type="PROSITE" id="PS50932"/>
    </source>
</evidence>
<gene>
    <name evidence="5" type="primary">lacI_7</name>
    <name evidence="5" type="ORF">KDI_51330</name>
</gene>
<dbReference type="Pfam" id="PF00356">
    <property type="entry name" value="LacI"/>
    <property type="match status" value="1"/>
</dbReference>
<comment type="caution">
    <text evidence="5">The sequence shown here is derived from an EMBL/GenBank/DDBJ whole genome shotgun (WGS) entry which is preliminary data.</text>
</comment>
<evidence type="ECO:0000256" key="3">
    <source>
        <dbReference type="ARBA" id="ARBA00023163"/>
    </source>
</evidence>
<proteinExistence type="predicted"/>
<keyword evidence="2" id="KW-0238">DNA-binding</keyword>
<feature type="domain" description="HTH lacI-type" evidence="4">
    <location>
        <begin position="3"/>
        <end position="57"/>
    </location>
</feature>
<dbReference type="RefSeq" id="WP_149404396.1">
    <property type="nucleotide sequence ID" value="NZ_BIXY01000123.1"/>
</dbReference>
<dbReference type="Gene3D" id="1.10.260.40">
    <property type="entry name" value="lambda repressor-like DNA-binding domains"/>
    <property type="match status" value="1"/>
</dbReference>
<dbReference type="PROSITE" id="PS50932">
    <property type="entry name" value="HTH_LACI_2"/>
    <property type="match status" value="1"/>
</dbReference>
<keyword evidence="1" id="KW-0805">Transcription regulation</keyword>
<dbReference type="SUPFAM" id="SSF47413">
    <property type="entry name" value="lambda repressor-like DNA-binding domains"/>
    <property type="match status" value="1"/>
</dbReference>
<dbReference type="CDD" id="cd01392">
    <property type="entry name" value="HTH_LacI"/>
    <property type="match status" value="1"/>
</dbReference>
<evidence type="ECO:0000256" key="2">
    <source>
        <dbReference type="ARBA" id="ARBA00023125"/>
    </source>
</evidence>
<evidence type="ECO:0000256" key="1">
    <source>
        <dbReference type="ARBA" id="ARBA00023015"/>
    </source>
</evidence>
<dbReference type="InterPro" id="IPR010982">
    <property type="entry name" value="Lambda_DNA-bd_dom_sf"/>
</dbReference>
<dbReference type="Pfam" id="PF13377">
    <property type="entry name" value="Peripla_BP_3"/>
    <property type="match status" value="1"/>
</dbReference>
<dbReference type="PANTHER" id="PTHR30146:SF153">
    <property type="entry name" value="LACTOSE OPERON REPRESSOR"/>
    <property type="match status" value="1"/>
</dbReference>
<keyword evidence="6" id="KW-1185">Reference proteome</keyword>
<dbReference type="SUPFAM" id="SSF53822">
    <property type="entry name" value="Periplasmic binding protein-like I"/>
    <property type="match status" value="1"/>
</dbReference>
<reference evidence="5 6" key="1">
    <citation type="submission" date="2019-01" db="EMBL/GenBank/DDBJ databases">
        <title>Draft genome sequence of Dictyobacter sp. Uno17.</title>
        <authorList>
            <person name="Wang C.M."/>
            <person name="Zheng Y."/>
            <person name="Sakai Y."/>
            <person name="Abe K."/>
            <person name="Yokota A."/>
            <person name="Yabe S."/>
        </authorList>
    </citation>
    <scope>NUCLEOTIDE SEQUENCE [LARGE SCALE GENOMIC DNA]</scope>
    <source>
        <strain evidence="5 6">Uno17</strain>
    </source>
</reference>
<accession>A0A5A5TKI9</accession>
<dbReference type="GO" id="GO:0000976">
    <property type="term" value="F:transcription cis-regulatory region binding"/>
    <property type="evidence" value="ECO:0007669"/>
    <property type="project" value="TreeGrafter"/>
</dbReference>
<dbReference type="OrthoDB" id="9784962at2"/>
<organism evidence="5 6">
    <name type="scientific">Dictyobacter arantiisoli</name>
    <dbReference type="NCBI Taxonomy" id="2014874"/>
    <lineage>
        <taxon>Bacteria</taxon>
        <taxon>Bacillati</taxon>
        <taxon>Chloroflexota</taxon>
        <taxon>Ktedonobacteria</taxon>
        <taxon>Ktedonobacterales</taxon>
        <taxon>Dictyobacteraceae</taxon>
        <taxon>Dictyobacter</taxon>
    </lineage>
</organism>
<evidence type="ECO:0000313" key="6">
    <source>
        <dbReference type="Proteomes" id="UP000322530"/>
    </source>
</evidence>
<keyword evidence="3" id="KW-0804">Transcription</keyword>
<protein>
    <submittedName>
        <fullName evidence="5">LacI family transcriptional regulator</fullName>
    </submittedName>
</protein>
<name>A0A5A5TKI9_9CHLR</name>
<dbReference type="Proteomes" id="UP000322530">
    <property type="component" value="Unassembled WGS sequence"/>
</dbReference>
<sequence length="342" mass="37789">MGITIVDVAKRAGVTVSTVSYTLSGKRPVSEQARARVLQAIEELHYEPHALGQALRSKRTHTIGILYPAAGTGLSSLQLEFIEGASTVTTERNYGLYLWLGQDQNRDVLQMMKRGIIEGVILMEIRMKDPRIAFIKEQGYPFVMIGHGPDNSPENDGTSFVDLNFPAALRTSVEYLAELGHQDIVFLNISTAMNRGAAYAIRATQGFEQSIARLGLQGQTYPCPPDPQKGYELVRSILEEKPTLTGIITTNSWVVGSILRAVQEHGLHIPEDFSVVTMLPSHLAEMMHPAMTSIDFPYKEIGRIAAEMLIRQLDEPHALPTQTLLQVPLSIRQSSGPYKPRG</sequence>
<dbReference type="Gene3D" id="3.40.50.2300">
    <property type="match status" value="2"/>
</dbReference>
<dbReference type="InterPro" id="IPR046335">
    <property type="entry name" value="LacI/GalR-like_sensor"/>
</dbReference>
<evidence type="ECO:0000313" key="5">
    <source>
        <dbReference type="EMBL" id="GCF11569.1"/>
    </source>
</evidence>
<dbReference type="SMART" id="SM00354">
    <property type="entry name" value="HTH_LACI"/>
    <property type="match status" value="1"/>
</dbReference>
<dbReference type="InterPro" id="IPR000843">
    <property type="entry name" value="HTH_LacI"/>
</dbReference>
<dbReference type="PANTHER" id="PTHR30146">
    <property type="entry name" value="LACI-RELATED TRANSCRIPTIONAL REPRESSOR"/>
    <property type="match status" value="1"/>
</dbReference>